<gene>
    <name evidence="4" type="ORF">GTPT_1257</name>
</gene>
<feature type="domain" description="N-acetyltransferase" evidence="3">
    <location>
        <begin position="19"/>
        <end position="170"/>
    </location>
</feature>
<dbReference type="SUPFAM" id="SSF55729">
    <property type="entry name" value="Acyl-CoA N-acyltransferases (Nat)"/>
    <property type="match status" value="1"/>
</dbReference>
<dbReference type="CDD" id="cd04301">
    <property type="entry name" value="NAT_SF"/>
    <property type="match status" value="1"/>
</dbReference>
<dbReference type="RefSeq" id="WP_025901309.1">
    <property type="nucleotide sequence ID" value="NZ_ATMJ01000019.1"/>
</dbReference>
<dbReference type="PROSITE" id="PS51186">
    <property type="entry name" value="GNAT"/>
    <property type="match status" value="1"/>
</dbReference>
<keyword evidence="5" id="KW-1185">Reference proteome</keyword>
<evidence type="ECO:0000313" key="5">
    <source>
        <dbReference type="Proteomes" id="UP000028602"/>
    </source>
</evidence>
<dbReference type="InterPro" id="IPR016181">
    <property type="entry name" value="Acyl_CoA_acyltransferase"/>
</dbReference>
<dbReference type="Pfam" id="PF00583">
    <property type="entry name" value="Acetyltransf_1"/>
    <property type="match status" value="1"/>
</dbReference>
<dbReference type="GO" id="GO:0016747">
    <property type="term" value="F:acyltransferase activity, transferring groups other than amino-acyl groups"/>
    <property type="evidence" value="ECO:0007669"/>
    <property type="project" value="InterPro"/>
</dbReference>
<dbReference type="EC" id="2.3.1.-" evidence="4"/>
<dbReference type="eggNOG" id="COG0456">
    <property type="taxonomic scope" value="Bacteria"/>
</dbReference>
<sequence length="170" mass="18952">MKIITTDTPDTCRDGLIALLTDSVNSGASVGFIRPLEAKEAENYWESIESSLKEGSRRLLVALHQEQVAGAIQIAFCGKKNGLHRADIEKLMVHTAYRRQGIARQLLNSVETLARNSGRTLLVLDTRTGDAASLLYQQSGYQQAGTIPQFVMNHEEEMESTTYYYKLLTE</sequence>
<keyword evidence="1 4" id="KW-0808">Transferase</keyword>
<comment type="caution">
    <text evidence="4">The sequence shown here is derived from an EMBL/GenBank/DDBJ whole genome shotgun (WGS) entry which is preliminary data.</text>
</comment>
<dbReference type="InterPro" id="IPR000182">
    <property type="entry name" value="GNAT_dom"/>
</dbReference>
<dbReference type="PANTHER" id="PTHR43877">
    <property type="entry name" value="AMINOALKYLPHOSPHONATE N-ACETYLTRANSFERASE-RELATED-RELATED"/>
    <property type="match status" value="1"/>
</dbReference>
<dbReference type="AlphaFoldDB" id="A0A085JJS8"/>
<keyword evidence="2 4" id="KW-0012">Acyltransferase</keyword>
<evidence type="ECO:0000259" key="3">
    <source>
        <dbReference type="PROSITE" id="PS51186"/>
    </source>
</evidence>
<dbReference type="Gene3D" id="3.40.630.30">
    <property type="match status" value="1"/>
</dbReference>
<organism evidence="4 5">
    <name type="scientific">Tatumella ptyseos ATCC 33301</name>
    <dbReference type="NCBI Taxonomy" id="1005995"/>
    <lineage>
        <taxon>Bacteria</taxon>
        <taxon>Pseudomonadati</taxon>
        <taxon>Pseudomonadota</taxon>
        <taxon>Gammaproteobacteria</taxon>
        <taxon>Enterobacterales</taxon>
        <taxon>Erwiniaceae</taxon>
        <taxon>Tatumella</taxon>
    </lineage>
</organism>
<reference evidence="4 5" key="1">
    <citation type="submission" date="2014-05" db="EMBL/GenBank/DDBJ databases">
        <title>ATOL: Assembling a taxonomically balanced genome-scale reconstruction of the evolutionary history of the Enterobacteriaceae.</title>
        <authorList>
            <person name="Plunkett G.III."/>
            <person name="Neeno-Eckwall E.C."/>
            <person name="Glasner J.D."/>
            <person name="Perna N.T."/>
        </authorList>
    </citation>
    <scope>NUCLEOTIDE SEQUENCE [LARGE SCALE GENOMIC DNA]</scope>
    <source>
        <strain evidence="4 5">ATCC 33301</strain>
    </source>
</reference>
<dbReference type="EMBL" id="JMPR01000020">
    <property type="protein sequence ID" value="KFD20724.1"/>
    <property type="molecule type" value="Genomic_DNA"/>
</dbReference>
<dbReference type="Proteomes" id="UP000028602">
    <property type="component" value="Unassembled WGS sequence"/>
</dbReference>
<protein>
    <submittedName>
        <fullName evidence="4">Acetyltransferase</fullName>
        <ecNumber evidence="4">2.3.1.-</ecNumber>
    </submittedName>
</protein>
<dbReference type="InterPro" id="IPR050832">
    <property type="entry name" value="Bact_Acetyltransf"/>
</dbReference>
<proteinExistence type="predicted"/>
<dbReference type="OrthoDB" id="3389160at2"/>
<accession>A0A085JJS8</accession>
<evidence type="ECO:0000256" key="2">
    <source>
        <dbReference type="ARBA" id="ARBA00023315"/>
    </source>
</evidence>
<dbReference type="PANTHER" id="PTHR43877:SF2">
    <property type="entry name" value="AMINOALKYLPHOSPHONATE N-ACETYLTRANSFERASE-RELATED"/>
    <property type="match status" value="1"/>
</dbReference>
<evidence type="ECO:0000313" key="4">
    <source>
        <dbReference type="EMBL" id="KFD20724.1"/>
    </source>
</evidence>
<evidence type="ECO:0000256" key="1">
    <source>
        <dbReference type="ARBA" id="ARBA00022679"/>
    </source>
</evidence>
<name>A0A085JJS8_9GAMM</name>